<evidence type="ECO:0000256" key="5">
    <source>
        <dbReference type="ARBA" id="ARBA00022723"/>
    </source>
</evidence>
<evidence type="ECO:0000256" key="3">
    <source>
        <dbReference type="ARBA" id="ARBA00009292"/>
    </source>
</evidence>
<evidence type="ECO:0000313" key="8">
    <source>
        <dbReference type="Proteomes" id="UP001156903"/>
    </source>
</evidence>
<evidence type="ECO:0000313" key="7">
    <source>
        <dbReference type="EMBL" id="GLS16840.1"/>
    </source>
</evidence>
<dbReference type="InterPro" id="IPR018194">
    <property type="entry name" value="Ni-dep_hyd_lsu_Ni_BS"/>
</dbReference>
<evidence type="ECO:0000256" key="4">
    <source>
        <dbReference type="ARBA" id="ARBA00022596"/>
    </source>
</evidence>
<dbReference type="PANTHER" id="PTHR42958:SF4">
    <property type="entry name" value="HYDROGENASE EXPRESSION_FORMATION PROTEIN HUPK"/>
    <property type="match status" value="1"/>
</dbReference>
<reference evidence="8" key="1">
    <citation type="journal article" date="2019" name="Int. J. Syst. Evol. Microbiol.">
        <title>The Global Catalogue of Microorganisms (GCM) 10K type strain sequencing project: providing services to taxonomists for standard genome sequencing and annotation.</title>
        <authorList>
            <consortium name="The Broad Institute Genomics Platform"/>
            <consortium name="The Broad Institute Genome Sequencing Center for Infectious Disease"/>
            <person name="Wu L."/>
            <person name="Ma J."/>
        </authorList>
    </citation>
    <scope>NUCLEOTIDE SEQUENCE [LARGE SCALE GENOMIC DNA]</scope>
    <source>
        <strain evidence="8">NBRC 109341</strain>
    </source>
</reference>
<keyword evidence="8" id="KW-1185">Reference proteome</keyword>
<dbReference type="RefSeq" id="WP_284309492.1">
    <property type="nucleotide sequence ID" value="NZ_BSPB01000090.1"/>
</dbReference>
<evidence type="ECO:0000256" key="2">
    <source>
        <dbReference type="ARBA" id="ARBA00004196"/>
    </source>
</evidence>
<comment type="subcellular location">
    <subcellularLocation>
        <location evidence="2">Cell envelope</location>
    </subcellularLocation>
</comment>
<dbReference type="SUPFAM" id="SSF56762">
    <property type="entry name" value="HydB/Nqo4-like"/>
    <property type="match status" value="1"/>
</dbReference>
<keyword evidence="5" id="KW-0479">Metal-binding</keyword>
<dbReference type="PROSITE" id="PS00507">
    <property type="entry name" value="NI_HGENASE_L_1"/>
    <property type="match status" value="1"/>
</dbReference>
<accession>A0ABQ6CDH9</accession>
<evidence type="ECO:0000256" key="6">
    <source>
        <dbReference type="ARBA" id="ARBA00023002"/>
    </source>
</evidence>
<comment type="caution">
    <text evidence="7">The sequence shown here is derived from an EMBL/GenBank/DDBJ whole genome shotgun (WGS) entry which is preliminary data.</text>
</comment>
<gene>
    <name evidence="7" type="primary">hupV</name>
    <name evidence="7" type="ORF">GCM10007935_42860</name>
</gene>
<dbReference type="Proteomes" id="UP001156903">
    <property type="component" value="Unassembled WGS sequence"/>
</dbReference>
<name>A0ABQ6CDH9_9BURK</name>
<dbReference type="Pfam" id="PF00374">
    <property type="entry name" value="NiFeSe_Hases"/>
    <property type="match status" value="2"/>
</dbReference>
<dbReference type="InterPro" id="IPR001501">
    <property type="entry name" value="Ni-dep_hyd_lsu"/>
</dbReference>
<protein>
    <submittedName>
        <fullName evidence="7">Hydrogenase large subunit</fullName>
    </submittedName>
</protein>
<sequence>MTTPSDAGREAGRLLVGPFNRVEGDLEVALEIAGDRVRSAQVNATMYRGFEQILQGKAPHDALVYVPRICGICSVSQSVAAARALADLGGLVMPPNGQHATNLILATENLADHLTHFYLFFMPDFARPVYADRPWHAEAVNRFAPDRGVQVRAATAARQRWLTLLGTLGGKWPHTQSVEPGGSTRPIDAAERVRLLARVREFRAFLERELLATPLEAFTALDSEAALWDWHAQAPMAGDLRFFLSLVPDLGLQALGPGPGRYLSYGAYAQPDGGFALARGLWRAASQALEVLNPRGITEDATHAWLADARTPLHPLSGLTRPEPDKPGAYTWNKAPRLAGEVVETGAIARQLASGHPLVRDAVARHGGTVFTRVLARVLELARVVPMMEDWLRALRPGEAFCVPAELPDEGHGVGLSEAARGALGHWLVVRQGRLANYQIVAPTSWNFSPRDAGGTPGALEQALVDAPVRPGEKTPVAVQHIVRSFDPCMVCTVH</sequence>
<keyword evidence="4" id="KW-0533">Nickel</keyword>
<dbReference type="Gene3D" id="1.10.645.10">
    <property type="entry name" value="Cytochrome-c3 Hydrogenase, chain B"/>
    <property type="match status" value="1"/>
</dbReference>
<comment type="cofactor">
    <cofactor evidence="1">
        <name>Ni(2+)</name>
        <dbReference type="ChEBI" id="CHEBI:49786"/>
    </cofactor>
</comment>
<evidence type="ECO:0000256" key="1">
    <source>
        <dbReference type="ARBA" id="ARBA00001967"/>
    </source>
</evidence>
<dbReference type="InterPro" id="IPR029014">
    <property type="entry name" value="NiFe-Hase_large"/>
</dbReference>
<proteinExistence type="inferred from homology"/>
<dbReference type="EMBL" id="BSPB01000090">
    <property type="protein sequence ID" value="GLS16840.1"/>
    <property type="molecule type" value="Genomic_DNA"/>
</dbReference>
<organism evidence="7 8">
    <name type="scientific">Hydrogenophaga electricum</name>
    <dbReference type="NCBI Taxonomy" id="1230953"/>
    <lineage>
        <taxon>Bacteria</taxon>
        <taxon>Pseudomonadati</taxon>
        <taxon>Pseudomonadota</taxon>
        <taxon>Betaproteobacteria</taxon>
        <taxon>Burkholderiales</taxon>
        <taxon>Comamonadaceae</taxon>
        <taxon>Hydrogenophaga</taxon>
    </lineage>
</organism>
<comment type="similarity">
    <text evidence="3">Belongs to the [NiFe]/[NiFeSe] hydrogenase large subunit family.</text>
</comment>
<keyword evidence="6" id="KW-0560">Oxidoreductase</keyword>
<dbReference type="InterPro" id="IPR050867">
    <property type="entry name" value="NiFe/NiFeSe_hydrgnase_LSU"/>
</dbReference>
<dbReference type="PANTHER" id="PTHR42958">
    <property type="entry name" value="HYDROGENASE-2 LARGE CHAIN"/>
    <property type="match status" value="1"/>
</dbReference>